<sequence>MPFSWFDAVGYCNELSRTAGMYEADTVQAREVEWNTAADGYRLPTEAEWDYSCRAGTTSPTYGPLEDIAWTNLDHLEGLNSGAMGVGRMRRLASTCHAAAQRAGEQVTSSVDGATDTLQKDHGDVFEVFPAEVSRQVPRPITAWVRAVWEGAEIGPDRASAYLTEDTKGGLFYRWTAPAGVTLQAGIAYGQGLFFTLSRTSEGEFPGVVADQGMVVYYSFAEQTMTLVEHWAVGGYVDSPDNITVSPWGGVVIAEDGSDSNHLVAFTERTGSVALAKDLAERGEWAGPCFGTGGTLVANVQSDCTYLITGPLARHLAR</sequence>
<accession>A0A7W7L347</accession>
<dbReference type="Gene3D" id="3.90.1580.10">
    <property type="entry name" value="paralog of FGE (formylglycine-generating enzyme)"/>
    <property type="match status" value="1"/>
</dbReference>
<feature type="domain" description="Sulfatase-modifying factor enzyme-like" evidence="1">
    <location>
        <begin position="4"/>
        <end position="66"/>
    </location>
</feature>
<dbReference type="SUPFAM" id="SSF56436">
    <property type="entry name" value="C-type lectin-like"/>
    <property type="match status" value="1"/>
</dbReference>
<dbReference type="Proteomes" id="UP000560081">
    <property type="component" value="Unassembled WGS sequence"/>
</dbReference>
<dbReference type="Pfam" id="PF05787">
    <property type="entry name" value="PhoX"/>
    <property type="match status" value="2"/>
</dbReference>
<dbReference type="EMBL" id="JACHMC010000001">
    <property type="protein sequence ID" value="MBB4882599.1"/>
    <property type="molecule type" value="Genomic_DNA"/>
</dbReference>
<proteinExistence type="predicted"/>
<protein>
    <recommendedName>
        <fullName evidence="1">Sulfatase-modifying factor enzyme-like domain-containing protein</fullName>
    </recommendedName>
</protein>
<dbReference type="PANTHER" id="PTHR35399">
    <property type="entry name" value="SLR8030 PROTEIN"/>
    <property type="match status" value="1"/>
</dbReference>
<reference evidence="2 3" key="1">
    <citation type="submission" date="2020-08" db="EMBL/GenBank/DDBJ databases">
        <title>Sequencing the genomes of 1000 actinobacteria strains.</title>
        <authorList>
            <person name="Klenk H.-P."/>
        </authorList>
    </citation>
    <scope>NUCLEOTIDE SEQUENCE [LARGE SCALE GENOMIC DNA]</scope>
    <source>
        <strain evidence="2 3">DSM 19079</strain>
    </source>
</reference>
<gene>
    <name evidence="2" type="ORF">BJ976_000950</name>
</gene>
<name>A0A7W7L347_9MICC</name>
<dbReference type="AlphaFoldDB" id="A0A7W7L347"/>
<comment type="caution">
    <text evidence="2">The sequence shown here is derived from an EMBL/GenBank/DDBJ whole genome shotgun (WGS) entry which is preliminary data.</text>
</comment>
<dbReference type="PANTHER" id="PTHR35399:SF4">
    <property type="entry name" value="MEMBRANE PROTEIN"/>
    <property type="match status" value="1"/>
</dbReference>
<evidence type="ECO:0000313" key="2">
    <source>
        <dbReference type="EMBL" id="MBB4882599.1"/>
    </source>
</evidence>
<dbReference type="InterPro" id="IPR016187">
    <property type="entry name" value="CTDL_fold"/>
</dbReference>
<evidence type="ECO:0000259" key="1">
    <source>
        <dbReference type="Pfam" id="PF03781"/>
    </source>
</evidence>
<keyword evidence="3" id="KW-1185">Reference proteome</keyword>
<evidence type="ECO:0000313" key="3">
    <source>
        <dbReference type="Proteomes" id="UP000560081"/>
    </source>
</evidence>
<dbReference type="InterPro" id="IPR042095">
    <property type="entry name" value="SUMF_sf"/>
</dbReference>
<dbReference type="Pfam" id="PF03781">
    <property type="entry name" value="FGE-sulfatase"/>
    <property type="match status" value="1"/>
</dbReference>
<dbReference type="InterPro" id="IPR008557">
    <property type="entry name" value="PhoX"/>
</dbReference>
<dbReference type="InterPro" id="IPR005532">
    <property type="entry name" value="SUMF_dom"/>
</dbReference>
<organism evidence="2 3">
    <name type="scientific">Micrococcus flavus</name>
    <dbReference type="NCBI Taxonomy" id="384602"/>
    <lineage>
        <taxon>Bacteria</taxon>
        <taxon>Bacillati</taxon>
        <taxon>Actinomycetota</taxon>
        <taxon>Actinomycetes</taxon>
        <taxon>Micrococcales</taxon>
        <taxon>Micrococcaceae</taxon>
        <taxon>Micrococcus</taxon>
    </lineage>
</organism>